<dbReference type="PANTHER" id="PTHR23131:SF0">
    <property type="entry name" value="ENDORIBONUCLEASE LACTB2"/>
    <property type="match status" value="1"/>
</dbReference>
<organism evidence="2 3">
    <name type="scientific">Roseinatronobacter ekhonensis</name>
    <dbReference type="NCBI Taxonomy" id="254356"/>
    <lineage>
        <taxon>Bacteria</taxon>
        <taxon>Pseudomonadati</taxon>
        <taxon>Pseudomonadota</taxon>
        <taxon>Alphaproteobacteria</taxon>
        <taxon>Rhodobacterales</taxon>
        <taxon>Paracoccaceae</taxon>
        <taxon>Roseinatronobacter</taxon>
    </lineage>
</organism>
<evidence type="ECO:0000313" key="2">
    <source>
        <dbReference type="EMBL" id="SUZ30399.1"/>
    </source>
</evidence>
<reference evidence="3" key="1">
    <citation type="submission" date="2018-08" db="EMBL/GenBank/DDBJ databases">
        <authorList>
            <person name="Rodrigo-Torres L."/>
            <person name="Arahal R. D."/>
            <person name="Lucena T."/>
        </authorList>
    </citation>
    <scope>NUCLEOTIDE SEQUENCE [LARGE SCALE GENOMIC DNA]</scope>
    <source>
        <strain evidence="3">CECT 7235</strain>
    </source>
</reference>
<dbReference type="Gene3D" id="1.10.10.10">
    <property type="entry name" value="Winged helix-like DNA-binding domain superfamily/Winged helix DNA-binding domain"/>
    <property type="match status" value="1"/>
</dbReference>
<keyword evidence="3" id="KW-1185">Reference proteome</keyword>
<dbReference type="GO" id="GO:0004416">
    <property type="term" value="F:hydroxyacylglutathione hydrolase activity"/>
    <property type="evidence" value="ECO:0007669"/>
    <property type="project" value="UniProtKB-EC"/>
</dbReference>
<dbReference type="SUPFAM" id="SSF56281">
    <property type="entry name" value="Metallo-hydrolase/oxidoreductase"/>
    <property type="match status" value="1"/>
</dbReference>
<dbReference type="Pfam" id="PF17778">
    <property type="entry name" value="WHD_BLACT"/>
    <property type="match status" value="1"/>
</dbReference>
<evidence type="ECO:0000259" key="1">
    <source>
        <dbReference type="SMART" id="SM00849"/>
    </source>
</evidence>
<feature type="domain" description="Metallo-beta-lactamase" evidence="1">
    <location>
        <begin position="26"/>
        <end position="205"/>
    </location>
</feature>
<proteinExistence type="predicted"/>
<name>A0A3B0ML79_9RHOB</name>
<dbReference type="InterPro" id="IPR036866">
    <property type="entry name" value="RibonucZ/Hydroxyglut_hydro"/>
</dbReference>
<keyword evidence="2" id="KW-0378">Hydrolase</keyword>
<dbReference type="OrthoDB" id="9788263at2"/>
<protein>
    <submittedName>
        <fullName evidence="2">Hydroxyacylglutathione hydrolase GloC</fullName>
        <ecNumber evidence="2">3.1.2.6</ecNumber>
    </submittedName>
</protein>
<dbReference type="Proteomes" id="UP000272908">
    <property type="component" value="Unassembled WGS sequence"/>
</dbReference>
<sequence>MTNRVELAPSLTLLRADNPSPMTAEGTNSYILGMSELAVIDPGPDESAHLARLLDVIGPRAVGCILVTHSHKDHSALAPRLAQATGAPVLAFGDSKAGRSEQMKSLAANDTIGGGEGIDLTFAPDRCLQDGEVLQVGAETITAIWTPGHMSNHMCFQWRDRLFTGDHVMGWAPSLVSPPDGDMSAYMRALERLGQIDTSAYHPGHGAVIDRPRERVAELIVHRRARETALLKALRNGPAQIAALVDRIYTNVPQGLHKAAARNVFAHLADLHARDIVHAQPALSPNAVFSYKMPN</sequence>
<dbReference type="InterPro" id="IPR001279">
    <property type="entry name" value="Metallo-B-lactamas"/>
</dbReference>
<dbReference type="Pfam" id="PF00753">
    <property type="entry name" value="Lactamase_B"/>
    <property type="match status" value="1"/>
</dbReference>
<dbReference type="Gene3D" id="3.60.15.10">
    <property type="entry name" value="Ribonuclease Z/Hydroxyacylglutathione hydrolase-like"/>
    <property type="match status" value="1"/>
</dbReference>
<dbReference type="InterPro" id="IPR036388">
    <property type="entry name" value="WH-like_DNA-bd_sf"/>
</dbReference>
<dbReference type="PANTHER" id="PTHR23131">
    <property type="entry name" value="ENDORIBONUCLEASE LACTB2"/>
    <property type="match status" value="1"/>
</dbReference>
<dbReference type="EMBL" id="UIHC01000001">
    <property type="protein sequence ID" value="SUZ30399.1"/>
    <property type="molecule type" value="Genomic_DNA"/>
</dbReference>
<evidence type="ECO:0000313" key="3">
    <source>
        <dbReference type="Proteomes" id="UP000272908"/>
    </source>
</evidence>
<dbReference type="InterPro" id="IPR041516">
    <property type="entry name" value="LACTB2_WH"/>
</dbReference>
<dbReference type="InterPro" id="IPR050662">
    <property type="entry name" value="Sec-metab_biosynth-thioest"/>
</dbReference>
<dbReference type="AlphaFoldDB" id="A0A3B0ML79"/>
<gene>
    <name evidence="2" type="primary">gloC</name>
    <name evidence="2" type="ORF">ROE7235_00120</name>
</gene>
<dbReference type="EC" id="3.1.2.6" evidence="2"/>
<dbReference type="SMART" id="SM00849">
    <property type="entry name" value="Lactamase_B"/>
    <property type="match status" value="1"/>
</dbReference>
<accession>A0A3B0ML79</accession>
<dbReference type="CDD" id="cd16278">
    <property type="entry name" value="metallo-hydrolase-like_MBL-fold"/>
    <property type="match status" value="1"/>
</dbReference>